<dbReference type="RefSeq" id="WP_176791537.1">
    <property type="nucleotide sequence ID" value="NZ_FNQR01000010.1"/>
</dbReference>
<evidence type="ECO:0008006" key="4">
    <source>
        <dbReference type="Google" id="ProtNLM"/>
    </source>
</evidence>
<gene>
    <name evidence="2" type="ORF">SAMN05421743_11068</name>
</gene>
<feature type="compositionally biased region" description="Basic and acidic residues" evidence="1">
    <location>
        <begin position="21"/>
        <end position="54"/>
    </location>
</feature>
<keyword evidence="3" id="KW-1185">Reference proteome</keyword>
<dbReference type="EMBL" id="FNQR01000010">
    <property type="protein sequence ID" value="SEA90844.1"/>
    <property type="molecule type" value="Genomic_DNA"/>
</dbReference>
<evidence type="ECO:0000313" key="2">
    <source>
        <dbReference type="EMBL" id="SEA90844.1"/>
    </source>
</evidence>
<sequence length="54" mass="6119">MKRKALRDGALTNNQTPTESLPERESKETFTDADASRAQERAKIADREELEGKK</sequence>
<evidence type="ECO:0000256" key="1">
    <source>
        <dbReference type="SAM" id="MobiDB-lite"/>
    </source>
</evidence>
<name>A0A1H4F0M1_9BACI</name>
<organism evidence="2 3">
    <name type="scientific">Thalassobacillus cyri</name>
    <dbReference type="NCBI Taxonomy" id="571932"/>
    <lineage>
        <taxon>Bacteria</taxon>
        <taxon>Bacillati</taxon>
        <taxon>Bacillota</taxon>
        <taxon>Bacilli</taxon>
        <taxon>Bacillales</taxon>
        <taxon>Bacillaceae</taxon>
        <taxon>Thalassobacillus</taxon>
    </lineage>
</organism>
<protein>
    <recommendedName>
        <fullName evidence="4">YfhD-like protein</fullName>
    </recommendedName>
</protein>
<proteinExistence type="predicted"/>
<reference evidence="2 3" key="1">
    <citation type="submission" date="2016-10" db="EMBL/GenBank/DDBJ databases">
        <authorList>
            <person name="de Groot N.N."/>
        </authorList>
    </citation>
    <scope>NUCLEOTIDE SEQUENCE [LARGE SCALE GENOMIC DNA]</scope>
    <source>
        <strain evidence="2 3">CCM7597</strain>
    </source>
</reference>
<dbReference type="Proteomes" id="UP000198584">
    <property type="component" value="Unassembled WGS sequence"/>
</dbReference>
<feature type="region of interest" description="Disordered" evidence="1">
    <location>
        <begin position="1"/>
        <end position="54"/>
    </location>
</feature>
<dbReference type="AlphaFoldDB" id="A0A1H4F0M1"/>
<evidence type="ECO:0000313" key="3">
    <source>
        <dbReference type="Proteomes" id="UP000198584"/>
    </source>
</evidence>
<accession>A0A1H4F0M1</accession>